<name>A0A1A9ABH7_9ACTN</name>
<dbReference type="InterPro" id="IPR013249">
    <property type="entry name" value="RNA_pol_sigma70_r4_t2"/>
</dbReference>
<evidence type="ECO:0000313" key="8">
    <source>
        <dbReference type="EMBL" id="SBT53550.1"/>
    </source>
</evidence>
<dbReference type="EMBL" id="LT594323">
    <property type="protein sequence ID" value="SBT53550.1"/>
    <property type="molecule type" value="Genomic_DNA"/>
</dbReference>
<dbReference type="AlphaFoldDB" id="A0A1A9ABH7"/>
<dbReference type="InterPro" id="IPR046531">
    <property type="entry name" value="DUF6596"/>
</dbReference>
<evidence type="ECO:0000256" key="2">
    <source>
        <dbReference type="ARBA" id="ARBA00023015"/>
    </source>
</evidence>
<evidence type="ECO:0000256" key="1">
    <source>
        <dbReference type="ARBA" id="ARBA00010641"/>
    </source>
</evidence>
<evidence type="ECO:0000259" key="7">
    <source>
        <dbReference type="Pfam" id="PF20239"/>
    </source>
</evidence>
<dbReference type="GO" id="GO:0006352">
    <property type="term" value="P:DNA-templated transcription initiation"/>
    <property type="evidence" value="ECO:0007669"/>
    <property type="project" value="InterPro"/>
</dbReference>
<dbReference type="Pfam" id="PF20239">
    <property type="entry name" value="DUF6596"/>
    <property type="match status" value="1"/>
</dbReference>
<evidence type="ECO:0000313" key="9">
    <source>
        <dbReference type="Proteomes" id="UP000199385"/>
    </source>
</evidence>
<accession>A0A1A9ABH7</accession>
<dbReference type="InterPro" id="IPR013325">
    <property type="entry name" value="RNA_pol_sigma_r2"/>
</dbReference>
<comment type="similarity">
    <text evidence="1">Belongs to the sigma-70 factor family. ECF subfamily.</text>
</comment>
<sequence length="425" mass="45943">MTDAGTAAAERAVADAHRREWAFVLAATARVAGDLDVAEECVQDAYLAALAAWARDGVPDKPGAWLTATAKRKALDVLRRDKVFRSKLPLLVEPETADPTPADPESVPDDRLRLVFTCCHPALAREAQVALTLRLVCGVGTGDIARAFLVPETTMAARVTRAKKKIAAARIPYRVPEAAELPERLDAVLPVIHLLFTTGHTAPTGADLVRADLVERAVHLTRMLLALMPDEPEVRGLLALLLLTDARRATRTDEAGRLLTLEQQDRSAWDRSAIAEGTALVLGAFRTGRVGRYALQAAIASLHAVAPDWSATDWPQIVRLYDELLTRWPSPVVALNRTVAVSMVDGPAAALAELDALAADPRLAGYHYLPAIRADLLRRLDRPAEAAGAYRDALALVDNDAERAFLTGRLAQTETRRGVTEDMSG</sequence>
<dbReference type="PANTHER" id="PTHR47756:SF2">
    <property type="entry name" value="BLL6612 PROTEIN"/>
    <property type="match status" value="1"/>
</dbReference>
<dbReference type="InterPro" id="IPR007627">
    <property type="entry name" value="RNA_pol_sigma70_r2"/>
</dbReference>
<evidence type="ECO:0000256" key="4">
    <source>
        <dbReference type="ARBA" id="ARBA00023163"/>
    </source>
</evidence>
<dbReference type="GO" id="GO:0016987">
    <property type="term" value="F:sigma factor activity"/>
    <property type="evidence" value="ECO:0007669"/>
    <property type="project" value="UniProtKB-KW"/>
</dbReference>
<dbReference type="Gene3D" id="1.25.40.10">
    <property type="entry name" value="Tetratricopeptide repeat domain"/>
    <property type="match status" value="1"/>
</dbReference>
<dbReference type="InterPro" id="IPR011990">
    <property type="entry name" value="TPR-like_helical_dom_sf"/>
</dbReference>
<evidence type="ECO:0000259" key="6">
    <source>
        <dbReference type="Pfam" id="PF08281"/>
    </source>
</evidence>
<proteinExistence type="inferred from homology"/>
<dbReference type="Pfam" id="PF04542">
    <property type="entry name" value="Sigma70_r2"/>
    <property type="match status" value="1"/>
</dbReference>
<feature type="domain" description="DUF6596" evidence="7">
    <location>
        <begin position="184"/>
        <end position="281"/>
    </location>
</feature>
<evidence type="ECO:0000256" key="3">
    <source>
        <dbReference type="ARBA" id="ARBA00023082"/>
    </source>
</evidence>
<reference evidence="9" key="1">
    <citation type="submission" date="2016-06" db="EMBL/GenBank/DDBJ databases">
        <authorList>
            <person name="Varghese N."/>
            <person name="Submissions Spin"/>
        </authorList>
    </citation>
    <scope>NUCLEOTIDE SEQUENCE [LARGE SCALE GENOMIC DNA]</scope>
    <source>
        <strain evidence="9">DSM 44815</strain>
    </source>
</reference>
<keyword evidence="9" id="KW-1185">Reference proteome</keyword>
<gene>
    <name evidence="8" type="ORF">GA0070611_6180</name>
</gene>
<dbReference type="SUPFAM" id="SSF88659">
    <property type="entry name" value="Sigma3 and sigma4 domains of RNA polymerase sigma factors"/>
    <property type="match status" value="1"/>
</dbReference>
<dbReference type="STRING" id="261654.GA0070611_6180"/>
<dbReference type="Gene3D" id="1.10.1740.10">
    <property type="match status" value="1"/>
</dbReference>
<keyword evidence="4" id="KW-0804">Transcription</keyword>
<organism evidence="8 9">
    <name type="scientific">Micromonospora auratinigra</name>
    <dbReference type="NCBI Taxonomy" id="261654"/>
    <lineage>
        <taxon>Bacteria</taxon>
        <taxon>Bacillati</taxon>
        <taxon>Actinomycetota</taxon>
        <taxon>Actinomycetes</taxon>
        <taxon>Micromonosporales</taxon>
        <taxon>Micromonosporaceae</taxon>
        <taxon>Micromonospora</taxon>
    </lineage>
</organism>
<keyword evidence="2" id="KW-0805">Transcription regulation</keyword>
<keyword evidence="3" id="KW-0731">Sigma factor</keyword>
<dbReference type="PANTHER" id="PTHR47756">
    <property type="entry name" value="BLL6612 PROTEIN-RELATED"/>
    <property type="match status" value="1"/>
</dbReference>
<feature type="domain" description="RNA polymerase sigma-70 region 2" evidence="5">
    <location>
        <begin position="23"/>
        <end position="81"/>
    </location>
</feature>
<evidence type="ECO:0000259" key="5">
    <source>
        <dbReference type="Pfam" id="PF04542"/>
    </source>
</evidence>
<protein>
    <submittedName>
        <fullName evidence="8">RNA polymerase sigma-70 factor, ECF subfamily</fullName>
    </submittedName>
</protein>
<dbReference type="GO" id="GO:0003677">
    <property type="term" value="F:DNA binding"/>
    <property type="evidence" value="ECO:0007669"/>
    <property type="project" value="InterPro"/>
</dbReference>
<dbReference type="Proteomes" id="UP000199385">
    <property type="component" value="Chromosome I"/>
</dbReference>
<dbReference type="PATRIC" id="fig|261654.4.peg.6259"/>
<dbReference type="SUPFAM" id="SSF88946">
    <property type="entry name" value="Sigma2 domain of RNA polymerase sigma factors"/>
    <property type="match status" value="1"/>
</dbReference>
<dbReference type="Pfam" id="PF08281">
    <property type="entry name" value="Sigma70_r4_2"/>
    <property type="match status" value="1"/>
</dbReference>
<feature type="domain" description="RNA polymerase sigma factor 70 region 4 type 2" evidence="6">
    <location>
        <begin position="116"/>
        <end position="166"/>
    </location>
</feature>
<dbReference type="InterPro" id="IPR013324">
    <property type="entry name" value="RNA_pol_sigma_r3/r4-like"/>
</dbReference>